<evidence type="ECO:0000256" key="1">
    <source>
        <dbReference type="SAM" id="SignalP"/>
    </source>
</evidence>
<evidence type="ECO:0000313" key="4">
    <source>
        <dbReference type="Proteomes" id="UP000011087"/>
    </source>
</evidence>
<reference evidence="3" key="3">
    <citation type="submission" date="2016-03" db="UniProtKB">
        <authorList>
            <consortium name="EnsemblProtists"/>
        </authorList>
    </citation>
    <scope>IDENTIFICATION</scope>
</reference>
<keyword evidence="4" id="KW-1185">Reference proteome</keyword>
<dbReference type="AlphaFoldDB" id="L1IJB3"/>
<dbReference type="Proteomes" id="UP000011087">
    <property type="component" value="Unassembled WGS sequence"/>
</dbReference>
<reference evidence="2 4" key="1">
    <citation type="journal article" date="2012" name="Nature">
        <title>Algal genomes reveal evolutionary mosaicism and the fate of nucleomorphs.</title>
        <authorList>
            <consortium name="DOE Joint Genome Institute"/>
            <person name="Curtis B.A."/>
            <person name="Tanifuji G."/>
            <person name="Burki F."/>
            <person name="Gruber A."/>
            <person name="Irimia M."/>
            <person name="Maruyama S."/>
            <person name="Arias M.C."/>
            <person name="Ball S.G."/>
            <person name="Gile G.H."/>
            <person name="Hirakawa Y."/>
            <person name="Hopkins J.F."/>
            <person name="Kuo A."/>
            <person name="Rensing S.A."/>
            <person name="Schmutz J."/>
            <person name="Symeonidi A."/>
            <person name="Elias M."/>
            <person name="Eveleigh R.J."/>
            <person name="Herman E.K."/>
            <person name="Klute M.J."/>
            <person name="Nakayama T."/>
            <person name="Obornik M."/>
            <person name="Reyes-Prieto A."/>
            <person name="Armbrust E.V."/>
            <person name="Aves S.J."/>
            <person name="Beiko R.G."/>
            <person name="Coutinho P."/>
            <person name="Dacks J.B."/>
            <person name="Durnford D.G."/>
            <person name="Fast N.M."/>
            <person name="Green B.R."/>
            <person name="Grisdale C.J."/>
            <person name="Hempel F."/>
            <person name="Henrissat B."/>
            <person name="Hoppner M.P."/>
            <person name="Ishida K."/>
            <person name="Kim E."/>
            <person name="Koreny L."/>
            <person name="Kroth P.G."/>
            <person name="Liu Y."/>
            <person name="Malik S.B."/>
            <person name="Maier U.G."/>
            <person name="McRose D."/>
            <person name="Mock T."/>
            <person name="Neilson J.A."/>
            <person name="Onodera N.T."/>
            <person name="Poole A.M."/>
            <person name="Pritham E.J."/>
            <person name="Richards T.A."/>
            <person name="Rocap G."/>
            <person name="Roy S.W."/>
            <person name="Sarai C."/>
            <person name="Schaack S."/>
            <person name="Shirato S."/>
            <person name="Slamovits C.H."/>
            <person name="Spencer D.F."/>
            <person name="Suzuki S."/>
            <person name="Worden A.Z."/>
            <person name="Zauner S."/>
            <person name="Barry K."/>
            <person name="Bell C."/>
            <person name="Bharti A.K."/>
            <person name="Crow J.A."/>
            <person name="Grimwood J."/>
            <person name="Kramer R."/>
            <person name="Lindquist E."/>
            <person name="Lucas S."/>
            <person name="Salamov A."/>
            <person name="McFadden G.I."/>
            <person name="Lane C.E."/>
            <person name="Keeling P.J."/>
            <person name="Gray M.W."/>
            <person name="Grigoriev I.V."/>
            <person name="Archibald J.M."/>
        </authorList>
    </citation>
    <scope>NUCLEOTIDE SEQUENCE</scope>
    <source>
        <strain evidence="2 4">CCMP2712</strain>
    </source>
</reference>
<evidence type="ECO:0000313" key="3">
    <source>
        <dbReference type="EnsemblProtists" id="EKX36019"/>
    </source>
</evidence>
<dbReference type="GeneID" id="17292775"/>
<keyword evidence="1" id="KW-0732">Signal</keyword>
<dbReference type="EnsemblProtists" id="EKX36019">
    <property type="protein sequence ID" value="EKX36019"/>
    <property type="gene ID" value="GUITHDRAFT_146059"/>
</dbReference>
<dbReference type="RefSeq" id="XP_005822999.1">
    <property type="nucleotide sequence ID" value="XM_005822942.1"/>
</dbReference>
<dbReference type="Gene3D" id="3.40.1570.10">
    <property type="entry name" value="HemS/ChuS/ChuX like domains"/>
    <property type="match status" value="1"/>
</dbReference>
<accession>L1IJB3</accession>
<sequence>MRLLLVGMVMESAVGFLLPSSSVSLMSSLKQQQALAIRTIPHTSPRHRGERAMCSVRMAGGPAAPGDGKVNDKFKELMEECKDWGLVRWITINSNGAVLETAASMGLKLSFFEIPGKGTYATIASSDKLFECHINLDKAQKVTFSEEPAKVGGHPLYVMRIKDAADGILLSCMLQYDPEKGPGQYFSGSVEAFKRVQSKYGKEIALK</sequence>
<reference evidence="4" key="2">
    <citation type="submission" date="2012-11" db="EMBL/GenBank/DDBJ databases">
        <authorList>
            <person name="Kuo A."/>
            <person name="Curtis B.A."/>
            <person name="Tanifuji G."/>
            <person name="Burki F."/>
            <person name="Gruber A."/>
            <person name="Irimia M."/>
            <person name="Maruyama S."/>
            <person name="Arias M.C."/>
            <person name="Ball S.G."/>
            <person name="Gile G.H."/>
            <person name="Hirakawa Y."/>
            <person name="Hopkins J.F."/>
            <person name="Rensing S.A."/>
            <person name="Schmutz J."/>
            <person name="Symeonidi A."/>
            <person name="Elias M."/>
            <person name="Eveleigh R.J."/>
            <person name="Herman E.K."/>
            <person name="Klute M.J."/>
            <person name="Nakayama T."/>
            <person name="Obornik M."/>
            <person name="Reyes-Prieto A."/>
            <person name="Armbrust E.V."/>
            <person name="Aves S.J."/>
            <person name="Beiko R.G."/>
            <person name="Coutinho P."/>
            <person name="Dacks J.B."/>
            <person name="Durnford D.G."/>
            <person name="Fast N.M."/>
            <person name="Green B.R."/>
            <person name="Grisdale C."/>
            <person name="Hempe F."/>
            <person name="Henrissat B."/>
            <person name="Hoppner M.P."/>
            <person name="Ishida K.-I."/>
            <person name="Kim E."/>
            <person name="Koreny L."/>
            <person name="Kroth P.G."/>
            <person name="Liu Y."/>
            <person name="Malik S.-B."/>
            <person name="Maier U.G."/>
            <person name="McRose D."/>
            <person name="Mock T."/>
            <person name="Neilson J.A."/>
            <person name="Onodera N.T."/>
            <person name="Poole A.M."/>
            <person name="Pritham E.J."/>
            <person name="Richards T.A."/>
            <person name="Rocap G."/>
            <person name="Roy S.W."/>
            <person name="Sarai C."/>
            <person name="Schaack S."/>
            <person name="Shirato S."/>
            <person name="Slamovits C.H."/>
            <person name="Spencer D.F."/>
            <person name="Suzuki S."/>
            <person name="Worden A.Z."/>
            <person name="Zauner S."/>
            <person name="Barry K."/>
            <person name="Bell C."/>
            <person name="Bharti A.K."/>
            <person name="Crow J.A."/>
            <person name="Grimwood J."/>
            <person name="Kramer R."/>
            <person name="Lindquist E."/>
            <person name="Lucas S."/>
            <person name="Salamov A."/>
            <person name="McFadden G.I."/>
            <person name="Lane C.E."/>
            <person name="Keeling P.J."/>
            <person name="Gray M.W."/>
            <person name="Grigoriev I.V."/>
            <person name="Archibald J.M."/>
        </authorList>
    </citation>
    <scope>NUCLEOTIDE SEQUENCE</scope>
    <source>
        <strain evidence="4">CCMP2712</strain>
    </source>
</reference>
<evidence type="ECO:0000313" key="2">
    <source>
        <dbReference type="EMBL" id="EKX36019.1"/>
    </source>
</evidence>
<dbReference type="InterPro" id="IPR053733">
    <property type="entry name" value="Heme_Transport_Util_sf"/>
</dbReference>
<protein>
    <submittedName>
        <fullName evidence="2 3">Uncharacterized protein</fullName>
    </submittedName>
</protein>
<organism evidence="2">
    <name type="scientific">Guillardia theta (strain CCMP2712)</name>
    <name type="common">Cryptophyte</name>
    <dbReference type="NCBI Taxonomy" id="905079"/>
    <lineage>
        <taxon>Eukaryota</taxon>
        <taxon>Cryptophyceae</taxon>
        <taxon>Pyrenomonadales</taxon>
        <taxon>Geminigeraceae</taxon>
        <taxon>Guillardia</taxon>
    </lineage>
</organism>
<feature type="chain" id="PRO_5011944437" evidence="1">
    <location>
        <begin position="16"/>
        <end position="207"/>
    </location>
</feature>
<dbReference type="OrthoDB" id="10266716at2759"/>
<dbReference type="HOGENOM" id="CLU_1328547_0_0_1"/>
<dbReference type="KEGG" id="gtt:GUITHDRAFT_146059"/>
<dbReference type="PaxDb" id="55529-EKX36019"/>
<name>L1IJB3_GUITC</name>
<dbReference type="eggNOG" id="ENOG502SDH4">
    <property type="taxonomic scope" value="Eukaryota"/>
</dbReference>
<dbReference type="SUPFAM" id="SSF144064">
    <property type="entry name" value="Heme iron utilization protein-like"/>
    <property type="match status" value="1"/>
</dbReference>
<proteinExistence type="predicted"/>
<dbReference type="OMA" id="NTDCEYE"/>
<gene>
    <name evidence="2" type="ORF">GUITHDRAFT_146059</name>
</gene>
<dbReference type="EMBL" id="JH993080">
    <property type="protein sequence ID" value="EKX36019.1"/>
    <property type="molecule type" value="Genomic_DNA"/>
</dbReference>
<feature type="signal peptide" evidence="1">
    <location>
        <begin position="1"/>
        <end position="15"/>
    </location>
</feature>